<evidence type="ECO:0000313" key="2">
    <source>
        <dbReference type="Proteomes" id="UP001159363"/>
    </source>
</evidence>
<protein>
    <submittedName>
        <fullName evidence="1">Uncharacterized protein</fullName>
    </submittedName>
</protein>
<keyword evidence="2" id="KW-1185">Reference proteome</keyword>
<accession>A0ABQ9G176</accession>
<comment type="caution">
    <text evidence="1">The sequence shown here is derived from an EMBL/GenBank/DDBJ whole genome shotgun (WGS) entry which is preliminary data.</text>
</comment>
<name>A0ABQ9G176_9NEOP</name>
<evidence type="ECO:0000313" key="1">
    <source>
        <dbReference type="EMBL" id="KAJ8866244.1"/>
    </source>
</evidence>
<proteinExistence type="predicted"/>
<dbReference type="EMBL" id="JARBHB010000016">
    <property type="protein sequence ID" value="KAJ8866244.1"/>
    <property type="molecule type" value="Genomic_DNA"/>
</dbReference>
<organism evidence="1 2">
    <name type="scientific">Dryococelus australis</name>
    <dbReference type="NCBI Taxonomy" id="614101"/>
    <lineage>
        <taxon>Eukaryota</taxon>
        <taxon>Metazoa</taxon>
        <taxon>Ecdysozoa</taxon>
        <taxon>Arthropoda</taxon>
        <taxon>Hexapoda</taxon>
        <taxon>Insecta</taxon>
        <taxon>Pterygota</taxon>
        <taxon>Neoptera</taxon>
        <taxon>Polyneoptera</taxon>
        <taxon>Phasmatodea</taxon>
        <taxon>Verophasmatodea</taxon>
        <taxon>Anareolatae</taxon>
        <taxon>Phasmatidae</taxon>
        <taxon>Eurycanthinae</taxon>
        <taxon>Dryococelus</taxon>
    </lineage>
</organism>
<dbReference type="Proteomes" id="UP001159363">
    <property type="component" value="Chromosome 15"/>
</dbReference>
<gene>
    <name evidence="1" type="ORF">PR048_032087</name>
</gene>
<reference evidence="1 2" key="1">
    <citation type="submission" date="2023-02" db="EMBL/GenBank/DDBJ databases">
        <title>LHISI_Scaffold_Assembly.</title>
        <authorList>
            <person name="Stuart O.P."/>
            <person name="Cleave R."/>
            <person name="Magrath M.J.L."/>
            <person name="Mikheyev A.S."/>
        </authorList>
    </citation>
    <scope>NUCLEOTIDE SEQUENCE [LARGE SCALE GENOMIC DNA]</scope>
    <source>
        <strain evidence="1">Daus_M_001</strain>
        <tissue evidence="1">Leg muscle</tissue>
    </source>
</reference>
<sequence>MYALVNYSTSRGRGDVVGRLLASHLSDPGLISGGAAPEFSHVGIVPDNATNRRVFSEQAVITDGGVAVLIHSTFNRRVLGSIPYTAIPANSLDSHSGGPGFDSRSGNPDFCFPWFLEITPGHRRFLPQSLFFPVKLAPSLMTSLSTRLRSNFPTLLNNYILQYVAARNAQPSLAAVYQLQEPVRAIEVIMVQHRIGMHGWGIQEIPEKTRRPAASSSTKIREWSGRRVELSSSWWEVQPPCHHGSPDDVEADSSTEDIDGTVGDVVLQVHGTSDTALQSEISTKPLVPKKSVALYQMKAMMMMLHPRPLSF</sequence>